<evidence type="ECO:0000256" key="2">
    <source>
        <dbReference type="SAM" id="SignalP"/>
    </source>
</evidence>
<proteinExistence type="predicted"/>
<organism evidence="3 4">
    <name type="scientific">Pendulispora albinea</name>
    <dbReference type="NCBI Taxonomy" id="2741071"/>
    <lineage>
        <taxon>Bacteria</taxon>
        <taxon>Pseudomonadati</taxon>
        <taxon>Myxococcota</taxon>
        <taxon>Myxococcia</taxon>
        <taxon>Myxococcales</taxon>
        <taxon>Sorangiineae</taxon>
        <taxon>Pendulisporaceae</taxon>
        <taxon>Pendulispora</taxon>
    </lineage>
</organism>
<dbReference type="PROSITE" id="PS51257">
    <property type="entry name" value="PROKAR_LIPOPROTEIN"/>
    <property type="match status" value="1"/>
</dbReference>
<evidence type="ECO:0000313" key="3">
    <source>
        <dbReference type="EMBL" id="WXB14556.1"/>
    </source>
</evidence>
<evidence type="ECO:0000256" key="1">
    <source>
        <dbReference type="SAM" id="MobiDB-lite"/>
    </source>
</evidence>
<keyword evidence="2" id="KW-0732">Signal</keyword>
<evidence type="ECO:0008006" key="5">
    <source>
        <dbReference type="Google" id="ProtNLM"/>
    </source>
</evidence>
<keyword evidence="4" id="KW-1185">Reference proteome</keyword>
<dbReference type="Proteomes" id="UP001370348">
    <property type="component" value="Chromosome"/>
</dbReference>
<evidence type="ECO:0000313" key="4">
    <source>
        <dbReference type="Proteomes" id="UP001370348"/>
    </source>
</evidence>
<reference evidence="3 4" key="1">
    <citation type="submission" date="2021-12" db="EMBL/GenBank/DDBJ databases">
        <title>Discovery of the Pendulisporaceae a myxobacterial family with distinct sporulation behavior and unique specialized metabolism.</title>
        <authorList>
            <person name="Garcia R."/>
            <person name="Popoff A."/>
            <person name="Bader C.D."/>
            <person name="Loehr J."/>
            <person name="Walesch S."/>
            <person name="Walt C."/>
            <person name="Boldt J."/>
            <person name="Bunk B."/>
            <person name="Haeckl F.J.F.P.J."/>
            <person name="Gunesch A.P."/>
            <person name="Birkelbach J."/>
            <person name="Nuebel U."/>
            <person name="Pietschmann T."/>
            <person name="Bach T."/>
            <person name="Mueller R."/>
        </authorList>
    </citation>
    <scope>NUCLEOTIDE SEQUENCE [LARGE SCALE GENOMIC DNA]</scope>
    <source>
        <strain evidence="3 4">MSr11954</strain>
    </source>
</reference>
<name>A0ABZ2LUG2_9BACT</name>
<gene>
    <name evidence="3" type="ORF">LZC94_42870</name>
</gene>
<sequence>MMRALPLAAASMFAACSASSEPAAGPKPGDAGTRDTGIADAAAPEPSCDGATGDAGENRDAAKPSDPALRVCPSGKDYEALEEHSCLHRTYGPSRAVTAASAQAAPDVSEPHTEFVVTLPPTCGSHTGIVRYTARKSRPYMVYADIDPGLVVTARSGQTLAPVCAGSTLGKCAGLTYVTKLPLVQGETYELTLGASGSLGASGASRVALVIEEIEFEDP</sequence>
<feature type="region of interest" description="Disordered" evidence="1">
    <location>
        <begin position="18"/>
        <end position="70"/>
    </location>
</feature>
<accession>A0ABZ2LUG2</accession>
<protein>
    <recommendedName>
        <fullName evidence="5">Lipoprotein</fullName>
    </recommendedName>
</protein>
<dbReference type="EMBL" id="CP089984">
    <property type="protein sequence ID" value="WXB14556.1"/>
    <property type="molecule type" value="Genomic_DNA"/>
</dbReference>
<feature type="chain" id="PRO_5047236099" description="Lipoprotein" evidence="2">
    <location>
        <begin position="21"/>
        <end position="219"/>
    </location>
</feature>
<feature type="signal peptide" evidence="2">
    <location>
        <begin position="1"/>
        <end position="20"/>
    </location>
</feature>
<dbReference type="RefSeq" id="WP_394824178.1">
    <property type="nucleotide sequence ID" value="NZ_CP089984.1"/>
</dbReference>